<dbReference type="InterPro" id="IPR036457">
    <property type="entry name" value="PPM-type-like_dom_sf"/>
</dbReference>
<gene>
    <name evidence="2" type="ORF">SAMN05216249_107150</name>
</gene>
<sequence length="248" mass="27220">MWFFAKTDIGKVRKTNQDKVFATDKPIGNLCNLFIVADGMGGHKAGDIASGLAVEQIIKSVGIDESNNPHNIFTNAIKMANSEIVKKSAEDTNYNGMGTTIVLASIKKGRLSVANVGDSRLYIINKSIKQITEDHSLVEEMVKMGEIDKNEARKHPDKNIITRAVGAAKRVLVDYFEIDLEEGDRILMCSDGLTNMVDDEEINHIINSSGEVDEVVDRLIDSANLKGGKDNISVILIKPLEFNEVKAC</sequence>
<keyword evidence="3" id="KW-1185">Reference proteome</keyword>
<proteinExistence type="predicted"/>
<evidence type="ECO:0000313" key="2">
    <source>
        <dbReference type="EMBL" id="SFB04367.1"/>
    </source>
</evidence>
<dbReference type="EMBL" id="FOJY01000007">
    <property type="protein sequence ID" value="SFB04367.1"/>
    <property type="molecule type" value="Genomic_DNA"/>
</dbReference>
<dbReference type="Pfam" id="PF13672">
    <property type="entry name" value="PP2C_2"/>
    <property type="match status" value="1"/>
</dbReference>
<dbReference type="NCBIfam" id="NF033484">
    <property type="entry name" value="Stp1_PP2C_phos"/>
    <property type="match status" value="1"/>
</dbReference>
<dbReference type="STRING" id="1120918.SAMN05216249_107150"/>
<dbReference type="RefSeq" id="WP_092871904.1">
    <property type="nucleotide sequence ID" value="NZ_FOJY01000007.1"/>
</dbReference>
<name>A0A1I0XUM9_9FIRM</name>
<dbReference type="SMART" id="SM00332">
    <property type="entry name" value="PP2Cc"/>
    <property type="match status" value="1"/>
</dbReference>
<dbReference type="InterPro" id="IPR001932">
    <property type="entry name" value="PPM-type_phosphatase-like_dom"/>
</dbReference>
<dbReference type="Gene3D" id="3.60.40.10">
    <property type="entry name" value="PPM-type phosphatase domain"/>
    <property type="match status" value="1"/>
</dbReference>
<protein>
    <submittedName>
        <fullName evidence="2">Protein phosphatase</fullName>
    </submittedName>
</protein>
<dbReference type="SUPFAM" id="SSF81606">
    <property type="entry name" value="PP2C-like"/>
    <property type="match status" value="1"/>
</dbReference>
<dbReference type="GO" id="GO:0004722">
    <property type="term" value="F:protein serine/threonine phosphatase activity"/>
    <property type="evidence" value="ECO:0007669"/>
    <property type="project" value="InterPro"/>
</dbReference>
<accession>A0A1I0XUM9</accession>
<dbReference type="PANTHER" id="PTHR47992">
    <property type="entry name" value="PROTEIN PHOSPHATASE"/>
    <property type="match status" value="1"/>
</dbReference>
<evidence type="ECO:0000259" key="1">
    <source>
        <dbReference type="PROSITE" id="PS51746"/>
    </source>
</evidence>
<dbReference type="OrthoDB" id="9801841at2"/>
<evidence type="ECO:0000313" key="3">
    <source>
        <dbReference type="Proteomes" id="UP000198838"/>
    </source>
</evidence>
<organism evidence="2 3">
    <name type="scientific">Acetitomaculum ruminis DSM 5522</name>
    <dbReference type="NCBI Taxonomy" id="1120918"/>
    <lineage>
        <taxon>Bacteria</taxon>
        <taxon>Bacillati</taxon>
        <taxon>Bacillota</taxon>
        <taxon>Clostridia</taxon>
        <taxon>Lachnospirales</taxon>
        <taxon>Lachnospiraceae</taxon>
        <taxon>Acetitomaculum</taxon>
    </lineage>
</organism>
<dbReference type="CDD" id="cd00143">
    <property type="entry name" value="PP2Cc"/>
    <property type="match status" value="1"/>
</dbReference>
<reference evidence="2 3" key="1">
    <citation type="submission" date="2016-10" db="EMBL/GenBank/DDBJ databases">
        <authorList>
            <person name="de Groot N.N."/>
        </authorList>
    </citation>
    <scope>NUCLEOTIDE SEQUENCE [LARGE SCALE GENOMIC DNA]</scope>
    <source>
        <strain evidence="2 3">DSM 5522</strain>
    </source>
</reference>
<dbReference type="Proteomes" id="UP000198838">
    <property type="component" value="Unassembled WGS sequence"/>
</dbReference>
<dbReference type="SMART" id="SM00331">
    <property type="entry name" value="PP2C_SIG"/>
    <property type="match status" value="1"/>
</dbReference>
<dbReference type="InterPro" id="IPR015655">
    <property type="entry name" value="PP2C"/>
</dbReference>
<dbReference type="PROSITE" id="PS51746">
    <property type="entry name" value="PPM_2"/>
    <property type="match status" value="1"/>
</dbReference>
<feature type="domain" description="PPM-type phosphatase" evidence="1">
    <location>
        <begin position="3"/>
        <end position="239"/>
    </location>
</feature>
<dbReference type="AlphaFoldDB" id="A0A1I0XUM9"/>